<dbReference type="CDD" id="cd09749">
    <property type="entry name" value="Cmr5_III-B"/>
    <property type="match status" value="1"/>
</dbReference>
<evidence type="ECO:0000313" key="6">
    <source>
        <dbReference type="EMBL" id="QSQ07880.1"/>
    </source>
</evidence>
<evidence type="ECO:0000256" key="2">
    <source>
        <dbReference type="ARBA" id="ARBA00006161"/>
    </source>
</evidence>
<keyword evidence="3" id="KW-0963">Cytoplasm</keyword>
<dbReference type="Gene3D" id="1.10.520.30">
    <property type="entry name" value="AF1862-like domain"/>
    <property type="match status" value="1"/>
</dbReference>
<keyword evidence="7" id="KW-1185">Reference proteome</keyword>
<dbReference type="NCBIfam" id="TIGR01881">
    <property type="entry name" value="cas_Cmr5"/>
    <property type="match status" value="1"/>
</dbReference>
<dbReference type="GO" id="GO:0005737">
    <property type="term" value="C:cytoplasm"/>
    <property type="evidence" value="ECO:0007669"/>
    <property type="project" value="UniProtKB-SubCell"/>
</dbReference>
<dbReference type="InterPro" id="IPR010160">
    <property type="entry name" value="CRISPR-assoc_prot_Cmr5"/>
</dbReference>
<evidence type="ECO:0000256" key="4">
    <source>
        <dbReference type="ARBA" id="ARBA00023118"/>
    </source>
</evidence>
<evidence type="ECO:0000256" key="5">
    <source>
        <dbReference type="ARBA" id="ARBA00030001"/>
    </source>
</evidence>
<proteinExistence type="inferred from homology"/>
<dbReference type="RefSeq" id="WP_206708129.1">
    <property type="nucleotide sequence ID" value="NZ_CP059066.1"/>
</dbReference>
<reference evidence="6" key="1">
    <citation type="submission" date="2020-07" db="EMBL/GenBank/DDBJ databases">
        <title>Koleobacter methoxysyntrophicus gen. nov., sp. nov., a novel anaerobic bacterium isolated from deep subsurface oil field and proposal of Koleobacterales ord. nov. in the phylum Firmicutes.</title>
        <authorList>
            <person name="Sakamoto S."/>
            <person name="Tamaki H."/>
        </authorList>
    </citation>
    <scope>NUCLEOTIDE SEQUENCE</scope>
    <source>
        <strain evidence="6">NRmbB1</strain>
    </source>
</reference>
<name>A0A8A0RJR3_9FIRM</name>
<gene>
    <name evidence="6" type="ORF">H0A61_00197</name>
</gene>
<dbReference type="EMBL" id="CP059066">
    <property type="protein sequence ID" value="QSQ07880.1"/>
    <property type="molecule type" value="Genomic_DNA"/>
</dbReference>
<dbReference type="AlphaFoldDB" id="A0A8A0RJR3"/>
<comment type="subcellular location">
    <subcellularLocation>
        <location evidence="1">Cytoplasm</location>
    </subcellularLocation>
</comment>
<dbReference type="InterPro" id="IPR023101">
    <property type="entry name" value="AF1862-like_dom_sf"/>
</dbReference>
<dbReference type="GO" id="GO:0051607">
    <property type="term" value="P:defense response to virus"/>
    <property type="evidence" value="ECO:0007669"/>
    <property type="project" value="UniProtKB-KW"/>
</dbReference>
<evidence type="ECO:0000256" key="3">
    <source>
        <dbReference type="ARBA" id="ARBA00022490"/>
    </source>
</evidence>
<organism evidence="6 7">
    <name type="scientific">Koleobacter methoxysyntrophicus</name>
    <dbReference type="NCBI Taxonomy" id="2751313"/>
    <lineage>
        <taxon>Bacteria</taxon>
        <taxon>Bacillati</taxon>
        <taxon>Bacillota</taxon>
        <taxon>Clostridia</taxon>
        <taxon>Koleobacterales</taxon>
        <taxon>Koleobacteraceae</taxon>
        <taxon>Koleobacter</taxon>
    </lineage>
</organism>
<sequence>MGNGVIHEIERKRAEFAYKCVDRVLKEHKNIKEKYKTYVKKIPMLIKNNGLGATFAFVKAKISEKEGEAGYAYKLIYEQTGNWLKEDYKQLIDLRGDEDLVIQIISLDSNTYRAVTAEVISFFTWLSRFAEGMIKGDDSNGG</sequence>
<dbReference type="Proteomes" id="UP000662904">
    <property type="component" value="Chromosome"/>
</dbReference>
<dbReference type="KEGG" id="kme:H0A61_00197"/>
<protein>
    <recommendedName>
        <fullName evidence="5">CRISPR type III-B/RAMP module-associated protein Cmr5</fullName>
    </recommendedName>
</protein>
<keyword evidence="4" id="KW-0051">Antiviral defense</keyword>
<dbReference type="Pfam" id="PF09701">
    <property type="entry name" value="Cas_Cmr5"/>
    <property type="match status" value="1"/>
</dbReference>
<evidence type="ECO:0000256" key="1">
    <source>
        <dbReference type="ARBA" id="ARBA00004496"/>
    </source>
</evidence>
<evidence type="ECO:0000313" key="7">
    <source>
        <dbReference type="Proteomes" id="UP000662904"/>
    </source>
</evidence>
<dbReference type="SUPFAM" id="SSF158568">
    <property type="entry name" value="AF1862-like"/>
    <property type="match status" value="1"/>
</dbReference>
<accession>A0A8A0RJR3</accession>
<comment type="similarity">
    <text evidence="2">Belongs to the CRISPR system Cmr5 family.</text>
</comment>